<proteinExistence type="predicted"/>
<keyword evidence="2" id="KW-1185">Reference proteome</keyword>
<dbReference type="EMBL" id="CP067089">
    <property type="protein sequence ID" value="QQO07472.1"/>
    <property type="molecule type" value="Genomic_DNA"/>
</dbReference>
<name>A0A7T8B8K7_9SPIR</name>
<dbReference type="AlphaFoldDB" id="A0A7T8B8K7"/>
<dbReference type="Proteomes" id="UP000595917">
    <property type="component" value="Chromosome"/>
</dbReference>
<protein>
    <submittedName>
        <fullName evidence="1">DUF2225 domain-containing protein</fullName>
    </submittedName>
</protein>
<evidence type="ECO:0000313" key="1">
    <source>
        <dbReference type="EMBL" id="QQO07472.1"/>
    </source>
</evidence>
<dbReference type="KEGG" id="bhc:JFL75_10920"/>
<accession>A0A7T8B8K7</accession>
<dbReference type="Pfam" id="PF09986">
    <property type="entry name" value="DUF2225"/>
    <property type="match status" value="1"/>
</dbReference>
<evidence type="ECO:0000313" key="2">
    <source>
        <dbReference type="Proteomes" id="UP000595917"/>
    </source>
</evidence>
<reference evidence="1" key="1">
    <citation type="submission" date="2021-01" db="EMBL/GenBank/DDBJ databases">
        <title>Description of Breznakiella homolactica.</title>
        <authorList>
            <person name="Song Y."/>
            <person name="Brune A."/>
        </authorList>
    </citation>
    <scope>NUCLEOTIDE SEQUENCE</scope>
    <source>
        <strain evidence="1">RmG30</strain>
    </source>
</reference>
<dbReference type="InterPro" id="IPR018708">
    <property type="entry name" value="DUF2225"/>
</dbReference>
<gene>
    <name evidence="1" type="ORF">JFL75_10920</name>
</gene>
<dbReference type="RefSeq" id="WP_215624777.1">
    <property type="nucleotide sequence ID" value="NZ_CP067089.2"/>
</dbReference>
<organism evidence="1 2">
    <name type="scientific">Breznakiella homolactica</name>
    <dbReference type="NCBI Taxonomy" id="2798577"/>
    <lineage>
        <taxon>Bacteria</taxon>
        <taxon>Pseudomonadati</taxon>
        <taxon>Spirochaetota</taxon>
        <taxon>Spirochaetia</taxon>
        <taxon>Spirochaetales</taxon>
        <taxon>Breznakiellaceae</taxon>
        <taxon>Breznakiella</taxon>
    </lineage>
</organism>
<sequence>MMDIASFEDREVKATFLSKDEVFCPVCSAAFRREELLTGGGRLIAGAITDELHRLYEPSVKYGDVYPLAYPVTVCPECWFAAMDKDFTSLPDDDRERILGDQEQRMAEVANIFPAVDFSTPRDLIDGAASHYLALRCYGYFPKDFSPTIKQGICAIRAGWLFDEMQKKYPDQNFDWLALLFKKKAQFLYSEAVYKEQSGKEPLSGIKNFGPDTDKNYGYEGALYLSALLQLKYGPREDSNRRIELLGESKRTIAKIFGLGKSSKTKPGPLLEHARNLYDTINKELNETDD</sequence>